<comment type="caution">
    <text evidence="2">The sequence shown here is derived from an EMBL/GenBank/DDBJ whole genome shotgun (WGS) entry which is preliminary data.</text>
</comment>
<keyword evidence="3" id="KW-1185">Reference proteome</keyword>
<dbReference type="AlphaFoldDB" id="A0A484B821"/>
<dbReference type="STRING" id="7232.A0A484B821"/>
<proteinExistence type="predicted"/>
<feature type="compositionally biased region" description="Acidic residues" evidence="1">
    <location>
        <begin position="274"/>
        <end position="287"/>
    </location>
</feature>
<feature type="region of interest" description="Disordered" evidence="1">
    <location>
        <begin position="150"/>
        <end position="199"/>
    </location>
</feature>
<sequence length="597" mass="65637">MLKLSIELLSLQRAYKCQFGLIVLKRFSGKTRNITLAMFGNRFVAVVLVASCSLAHAYPALLPYLYSPLKRSSDTFPQIEDDVVELDQLRQEQPAVGKRQHDGSTARTTTTTTKESIEKVIAPPEAGSKEQPLMPDLERQLEVATPLMSMSTTTTTSTSATTTTAAFKDDGERSQLEEPKTAAKPANEPGAHAKCISTKPPKNQQAFYGAARLAFGQNPEVLPTSPATTTTTTTTTTAMPTTTTTTSTTTATPTVATEDAAAPAGEDVAGEPAETAEETADAADGADVDSMPDKLPTAQHNHDINKETIGDILIDQLETVAKTTERRSSMPHMTAKTAQSLLRNTNGQYSSFDMAQYVFWTGDETGVARAVEELIDENLITRESALKFLRDIRLGIEFLQRSYANRIFPEELRQNHLKRNTLPSSTTTSTTTTTTTSTTTEKPFIHLESDSEAVTPEIGRGKSLDSFTFWNKLKALENESPQDLTDYDETMGRAKIVEYLYNEYSLEEILYKLAKVMFAQSLAHGSDEAQQELQKLTEFLEHEGNLGIIPVDLQKKVLRVLLTALSDTLTEHPELLPAARVNLANPFFRLPMHTTSQ</sequence>
<dbReference type="OrthoDB" id="6348293at2759"/>
<feature type="region of interest" description="Disordered" evidence="1">
    <location>
        <begin position="418"/>
        <end position="439"/>
    </location>
</feature>
<dbReference type="EMBL" id="LSRL02000094">
    <property type="protein sequence ID" value="TDG44799.1"/>
    <property type="molecule type" value="Genomic_DNA"/>
</dbReference>
<gene>
    <name evidence="2" type="ORF">AWZ03_008773</name>
</gene>
<protein>
    <submittedName>
        <fullName evidence="2">Uncharacterized protein</fullName>
    </submittedName>
</protein>
<reference evidence="2 3" key="1">
    <citation type="journal article" date="2019" name="J. Hered.">
        <title>An Improved Genome Assembly for Drosophila navojoa, the Basal Species in the mojavensis Cluster.</title>
        <authorList>
            <person name="Vanderlinde T."/>
            <person name="Dupim E.G."/>
            <person name="Nazario-Yepiz N.O."/>
            <person name="Carvalho A.B."/>
        </authorList>
    </citation>
    <scope>NUCLEOTIDE SEQUENCE [LARGE SCALE GENOMIC DNA]</scope>
    <source>
        <strain evidence="2">Navoj_Jal97</strain>
        <tissue evidence="2">Whole organism</tissue>
    </source>
</reference>
<organism evidence="2 3">
    <name type="scientific">Drosophila navojoa</name>
    <name type="common">Fruit fly</name>
    <dbReference type="NCBI Taxonomy" id="7232"/>
    <lineage>
        <taxon>Eukaryota</taxon>
        <taxon>Metazoa</taxon>
        <taxon>Ecdysozoa</taxon>
        <taxon>Arthropoda</taxon>
        <taxon>Hexapoda</taxon>
        <taxon>Insecta</taxon>
        <taxon>Pterygota</taxon>
        <taxon>Neoptera</taxon>
        <taxon>Endopterygota</taxon>
        <taxon>Diptera</taxon>
        <taxon>Brachycera</taxon>
        <taxon>Muscomorpha</taxon>
        <taxon>Ephydroidea</taxon>
        <taxon>Drosophilidae</taxon>
        <taxon>Drosophila</taxon>
    </lineage>
</organism>
<feature type="region of interest" description="Disordered" evidence="1">
    <location>
        <begin position="219"/>
        <end position="290"/>
    </location>
</feature>
<accession>A0A484B821</accession>
<evidence type="ECO:0000256" key="1">
    <source>
        <dbReference type="SAM" id="MobiDB-lite"/>
    </source>
</evidence>
<feature type="compositionally biased region" description="Low complexity" evidence="1">
    <location>
        <begin position="151"/>
        <end position="166"/>
    </location>
</feature>
<feature type="compositionally biased region" description="Basic and acidic residues" evidence="1">
    <location>
        <begin position="167"/>
        <end position="181"/>
    </location>
</feature>
<evidence type="ECO:0000313" key="3">
    <source>
        <dbReference type="Proteomes" id="UP000295192"/>
    </source>
</evidence>
<dbReference type="Proteomes" id="UP000295192">
    <property type="component" value="Unassembled WGS sequence"/>
</dbReference>
<feature type="compositionally biased region" description="Low complexity" evidence="1">
    <location>
        <begin position="223"/>
        <end position="264"/>
    </location>
</feature>
<feature type="compositionally biased region" description="Low complexity" evidence="1">
    <location>
        <begin position="424"/>
        <end position="439"/>
    </location>
</feature>
<evidence type="ECO:0000313" key="2">
    <source>
        <dbReference type="EMBL" id="TDG44799.1"/>
    </source>
</evidence>
<dbReference type="OMA" id="PAKNFDS"/>
<feature type="region of interest" description="Disordered" evidence="1">
    <location>
        <begin position="92"/>
        <end position="114"/>
    </location>
</feature>
<name>A0A484B821_DRONA</name>